<dbReference type="EMBL" id="BAABHA010000007">
    <property type="protein sequence ID" value="GAA4382917.1"/>
    <property type="molecule type" value="Genomic_DNA"/>
</dbReference>
<dbReference type="Proteomes" id="UP001500454">
    <property type="component" value="Unassembled WGS sequence"/>
</dbReference>
<comment type="caution">
    <text evidence="1">The sequence shown here is derived from an EMBL/GenBank/DDBJ whole genome shotgun (WGS) entry which is preliminary data.</text>
</comment>
<gene>
    <name evidence="1" type="ORF">GCM10023186_23640</name>
</gene>
<evidence type="ECO:0000313" key="1">
    <source>
        <dbReference type="EMBL" id="GAA4382917.1"/>
    </source>
</evidence>
<keyword evidence="2" id="KW-1185">Reference proteome</keyword>
<name>A0ABP8J0U4_9BACT</name>
<protein>
    <submittedName>
        <fullName evidence="1">Uncharacterized protein</fullName>
    </submittedName>
</protein>
<organism evidence="1 2">
    <name type="scientific">Hymenobacter koreensis</name>
    <dbReference type="NCBI Taxonomy" id="1084523"/>
    <lineage>
        <taxon>Bacteria</taxon>
        <taxon>Pseudomonadati</taxon>
        <taxon>Bacteroidota</taxon>
        <taxon>Cytophagia</taxon>
        <taxon>Cytophagales</taxon>
        <taxon>Hymenobacteraceae</taxon>
        <taxon>Hymenobacter</taxon>
    </lineage>
</organism>
<accession>A0ABP8J0U4</accession>
<evidence type="ECO:0000313" key="2">
    <source>
        <dbReference type="Proteomes" id="UP001500454"/>
    </source>
</evidence>
<sequence length="78" mass="8690">MINTYLIEAGFYEVRWPSAPELGSTFVRPGRRQSVRVFLPHNSQEVEVYAGDLLDSKLVYRGPAADAAQLSLLALHSN</sequence>
<proteinExistence type="predicted"/>
<dbReference type="RefSeq" id="WP_345224429.1">
    <property type="nucleotide sequence ID" value="NZ_BAABHA010000007.1"/>
</dbReference>
<reference evidence="2" key="1">
    <citation type="journal article" date="2019" name="Int. J. Syst. Evol. Microbiol.">
        <title>The Global Catalogue of Microorganisms (GCM) 10K type strain sequencing project: providing services to taxonomists for standard genome sequencing and annotation.</title>
        <authorList>
            <consortium name="The Broad Institute Genomics Platform"/>
            <consortium name="The Broad Institute Genome Sequencing Center for Infectious Disease"/>
            <person name="Wu L."/>
            <person name="Ma J."/>
        </authorList>
    </citation>
    <scope>NUCLEOTIDE SEQUENCE [LARGE SCALE GENOMIC DNA]</scope>
    <source>
        <strain evidence="2">JCM 17924</strain>
    </source>
</reference>